<proteinExistence type="predicted"/>
<gene>
    <name evidence="1" type="ORF">RFULGI_LOCUS884</name>
</gene>
<comment type="caution">
    <text evidence="1">The sequence shown here is derived from an EMBL/GenBank/DDBJ whole genome shotgun (WGS) entry which is preliminary data.</text>
</comment>
<dbReference type="EMBL" id="CAJVPZ010000449">
    <property type="protein sequence ID" value="CAG8465636.1"/>
    <property type="molecule type" value="Genomic_DNA"/>
</dbReference>
<sequence>MGTASLTHEHLSLQTEEEYSELIQKLGTECEEYQPSISINAGA</sequence>
<dbReference type="Proteomes" id="UP000789396">
    <property type="component" value="Unassembled WGS sequence"/>
</dbReference>
<organism evidence="1 2">
    <name type="scientific">Racocetra fulgida</name>
    <dbReference type="NCBI Taxonomy" id="60492"/>
    <lineage>
        <taxon>Eukaryota</taxon>
        <taxon>Fungi</taxon>
        <taxon>Fungi incertae sedis</taxon>
        <taxon>Mucoromycota</taxon>
        <taxon>Glomeromycotina</taxon>
        <taxon>Glomeromycetes</taxon>
        <taxon>Diversisporales</taxon>
        <taxon>Gigasporaceae</taxon>
        <taxon>Racocetra</taxon>
    </lineage>
</organism>
<keyword evidence="2" id="KW-1185">Reference proteome</keyword>
<name>A0A9N8VYF2_9GLOM</name>
<reference evidence="1" key="1">
    <citation type="submission" date="2021-06" db="EMBL/GenBank/DDBJ databases">
        <authorList>
            <person name="Kallberg Y."/>
            <person name="Tangrot J."/>
            <person name="Rosling A."/>
        </authorList>
    </citation>
    <scope>NUCLEOTIDE SEQUENCE</scope>
    <source>
        <strain evidence="1">IN212</strain>
    </source>
</reference>
<dbReference type="AlphaFoldDB" id="A0A9N8VYF2"/>
<evidence type="ECO:0000313" key="1">
    <source>
        <dbReference type="EMBL" id="CAG8465636.1"/>
    </source>
</evidence>
<dbReference type="OrthoDB" id="2013972at2759"/>
<protein>
    <submittedName>
        <fullName evidence="1">10228_t:CDS:1</fullName>
    </submittedName>
</protein>
<accession>A0A9N8VYF2</accession>
<evidence type="ECO:0000313" key="2">
    <source>
        <dbReference type="Proteomes" id="UP000789396"/>
    </source>
</evidence>